<feature type="compositionally biased region" description="Basic and acidic residues" evidence="1">
    <location>
        <begin position="100"/>
        <end position="112"/>
    </location>
</feature>
<feature type="region of interest" description="Disordered" evidence="1">
    <location>
        <begin position="14"/>
        <end position="115"/>
    </location>
</feature>
<evidence type="ECO:0000313" key="2">
    <source>
        <dbReference type="EMBL" id="KAK6732082.1"/>
    </source>
</evidence>
<name>A0ABR1C0I2_NECAM</name>
<keyword evidence="3" id="KW-1185">Reference proteome</keyword>
<comment type="caution">
    <text evidence="2">The sequence shown here is derived from an EMBL/GenBank/DDBJ whole genome shotgun (WGS) entry which is preliminary data.</text>
</comment>
<dbReference type="Proteomes" id="UP001303046">
    <property type="component" value="Unassembled WGS sequence"/>
</dbReference>
<reference evidence="2 3" key="1">
    <citation type="submission" date="2023-08" db="EMBL/GenBank/DDBJ databases">
        <title>A Necator americanus chromosomal reference genome.</title>
        <authorList>
            <person name="Ilik V."/>
            <person name="Petrzelkova K.J."/>
            <person name="Pardy F."/>
            <person name="Fuh T."/>
            <person name="Niatou-Singa F.S."/>
            <person name="Gouil Q."/>
            <person name="Baker L."/>
            <person name="Ritchie M.E."/>
            <person name="Jex A.R."/>
            <person name="Gazzola D."/>
            <person name="Li H."/>
            <person name="Toshio Fujiwara R."/>
            <person name="Zhan B."/>
            <person name="Aroian R.V."/>
            <person name="Pafco B."/>
            <person name="Schwarz E.M."/>
        </authorList>
    </citation>
    <scope>NUCLEOTIDE SEQUENCE [LARGE SCALE GENOMIC DNA]</scope>
    <source>
        <strain evidence="2 3">Aroian</strain>
        <tissue evidence="2">Whole animal</tissue>
    </source>
</reference>
<protein>
    <submittedName>
        <fullName evidence="2">Uncharacterized protein</fullName>
    </submittedName>
</protein>
<evidence type="ECO:0000256" key="1">
    <source>
        <dbReference type="SAM" id="MobiDB-lite"/>
    </source>
</evidence>
<feature type="compositionally biased region" description="Basic and acidic residues" evidence="1">
    <location>
        <begin position="59"/>
        <end position="91"/>
    </location>
</feature>
<proteinExistence type="predicted"/>
<gene>
    <name evidence="2" type="primary">Necator_chrII.g4242</name>
    <name evidence="2" type="ORF">RB195_016450</name>
</gene>
<organism evidence="2 3">
    <name type="scientific">Necator americanus</name>
    <name type="common">Human hookworm</name>
    <dbReference type="NCBI Taxonomy" id="51031"/>
    <lineage>
        <taxon>Eukaryota</taxon>
        <taxon>Metazoa</taxon>
        <taxon>Ecdysozoa</taxon>
        <taxon>Nematoda</taxon>
        <taxon>Chromadorea</taxon>
        <taxon>Rhabditida</taxon>
        <taxon>Rhabditina</taxon>
        <taxon>Rhabditomorpha</taxon>
        <taxon>Strongyloidea</taxon>
        <taxon>Ancylostomatidae</taxon>
        <taxon>Bunostominae</taxon>
        <taxon>Necator</taxon>
    </lineage>
</organism>
<dbReference type="EMBL" id="JAVFWL010000002">
    <property type="protein sequence ID" value="KAK6732082.1"/>
    <property type="molecule type" value="Genomic_DNA"/>
</dbReference>
<accession>A0ABR1C0I2</accession>
<evidence type="ECO:0000313" key="3">
    <source>
        <dbReference type="Proteomes" id="UP001303046"/>
    </source>
</evidence>
<sequence length="128" mass="14274">MGGASKGFSELLAATLHEAPRKKPCAQLSSPPPDPSKLVPHWPGELMRHVRSHARNTPAKKDARTLATKRNDEFNRSEEATSTKHAEESKPQRSTRKKIHGEDGYSQKKNESTSEEILLVTSTTIKKY</sequence>